<dbReference type="GO" id="GO:0005739">
    <property type="term" value="C:mitochondrion"/>
    <property type="evidence" value="ECO:0007669"/>
    <property type="project" value="TreeGrafter"/>
</dbReference>
<keyword evidence="4" id="KW-1185">Reference proteome</keyword>
<dbReference type="InterPro" id="IPR045325">
    <property type="entry name" value="TMEM70/TMEM186/TMEM223"/>
</dbReference>
<feature type="region of interest" description="Disordered" evidence="1">
    <location>
        <begin position="79"/>
        <end position="102"/>
    </location>
</feature>
<evidence type="ECO:0000313" key="3">
    <source>
        <dbReference type="EMBL" id="TGZ38202.1"/>
    </source>
</evidence>
<dbReference type="PANTHER" id="PTHR14549">
    <property type="entry name" value="TRANSMEMBRANE PROTEIN 223"/>
    <property type="match status" value="1"/>
</dbReference>
<evidence type="ECO:0000256" key="2">
    <source>
        <dbReference type="SAM" id="Phobius"/>
    </source>
</evidence>
<keyword evidence="2" id="KW-0472">Membrane</keyword>
<keyword evidence="2" id="KW-0812">Transmembrane</keyword>
<dbReference type="AlphaFoldDB" id="A0A4S2JPU1"/>
<organism evidence="3 4">
    <name type="scientific">Opisthorchis felineus</name>
    <dbReference type="NCBI Taxonomy" id="147828"/>
    <lineage>
        <taxon>Eukaryota</taxon>
        <taxon>Metazoa</taxon>
        <taxon>Spiralia</taxon>
        <taxon>Lophotrochozoa</taxon>
        <taxon>Platyhelminthes</taxon>
        <taxon>Trematoda</taxon>
        <taxon>Digenea</taxon>
        <taxon>Opisthorchiida</taxon>
        <taxon>Opisthorchiata</taxon>
        <taxon>Opisthorchiidae</taxon>
        <taxon>Opisthorchis</taxon>
    </lineage>
</organism>
<name>A0A4S2JPU1_OPIFE</name>
<dbReference type="Proteomes" id="UP000308267">
    <property type="component" value="Unassembled WGS sequence"/>
</dbReference>
<dbReference type="PANTHER" id="PTHR14549:SF2">
    <property type="entry name" value="TRANSMEMBRANE PROTEIN 223"/>
    <property type="match status" value="1"/>
</dbReference>
<dbReference type="InterPro" id="IPR026100">
    <property type="entry name" value="Tmem223"/>
</dbReference>
<dbReference type="EMBL" id="SJOL01012850">
    <property type="protein sequence ID" value="TGZ38202.1"/>
    <property type="molecule type" value="Genomic_DNA"/>
</dbReference>
<sequence length="244" mass="27229">MSIPSKFAVEIYRGPDRVWWIRSFGVFCSGQAVVWSGLTYYQEWYDKATCVVIKRRLAELLIAAKSILSQRPEVDGPLASEELTPAPEATSDGGHKPSSKTGQWLASFAPKLVEFSSKTKKYDVVLIPVVTAALAALSLGLGLVLPRRVVRRITLLGTGSRTSKFQRAETVEIHTYGAFGLRREGVRFRVPLSDVSAENSRSQNAPFIGFSVRRRLFPFIVEKSGGEFPLPQEYDLTFALRRIF</sequence>
<comment type="caution">
    <text evidence="3">The sequence shown here is derived from an EMBL/GenBank/DDBJ whole genome shotgun (WGS) entry which is preliminary data.</text>
</comment>
<dbReference type="OrthoDB" id="6254155at2759"/>
<keyword evidence="2" id="KW-1133">Transmembrane helix</keyword>
<evidence type="ECO:0000313" key="4">
    <source>
        <dbReference type="Proteomes" id="UP000308267"/>
    </source>
</evidence>
<feature type="transmembrane region" description="Helical" evidence="2">
    <location>
        <begin position="20"/>
        <end position="38"/>
    </location>
</feature>
<gene>
    <name evidence="3" type="ORF">CRM22_011303</name>
</gene>
<feature type="transmembrane region" description="Helical" evidence="2">
    <location>
        <begin position="125"/>
        <end position="145"/>
    </location>
</feature>
<accession>A0A4S2JPU1</accession>
<reference evidence="3 4" key="1">
    <citation type="journal article" date="2019" name="BMC Genomics">
        <title>New insights from Opisthorchis felineus genome: update on genomics of the epidemiologically important liver flukes.</title>
        <authorList>
            <person name="Ershov N.I."/>
            <person name="Mordvinov V.A."/>
            <person name="Prokhortchouk E.B."/>
            <person name="Pakharukova M.Y."/>
            <person name="Gunbin K.V."/>
            <person name="Ustyantsev K."/>
            <person name="Genaev M.A."/>
            <person name="Blinov A.G."/>
            <person name="Mazur A."/>
            <person name="Boulygina E."/>
            <person name="Tsygankova S."/>
            <person name="Khrameeva E."/>
            <person name="Chekanov N."/>
            <person name="Fan G."/>
            <person name="Xiao A."/>
            <person name="Zhang H."/>
            <person name="Xu X."/>
            <person name="Yang H."/>
            <person name="Solovyev V."/>
            <person name="Lee S.M."/>
            <person name="Liu X."/>
            <person name="Afonnikov D.A."/>
            <person name="Skryabin K.G."/>
        </authorList>
    </citation>
    <scope>NUCLEOTIDE SEQUENCE [LARGE SCALE GENOMIC DNA]</scope>
    <source>
        <strain evidence="3">AK-0245</strain>
        <tissue evidence="3">Whole organism</tissue>
    </source>
</reference>
<evidence type="ECO:0000256" key="1">
    <source>
        <dbReference type="SAM" id="MobiDB-lite"/>
    </source>
</evidence>
<proteinExistence type="predicted"/>
<protein>
    <submittedName>
        <fullName evidence="3">Uncharacterized protein</fullName>
    </submittedName>
</protein>
<dbReference type="Pfam" id="PF06979">
    <property type="entry name" value="TMEM70"/>
    <property type="match status" value="1"/>
</dbReference>